<dbReference type="OrthoDB" id="3021865at2759"/>
<organism evidence="2 3">
    <name type="scientific">Macrolepiota fuliginosa MF-IS2</name>
    <dbReference type="NCBI Taxonomy" id="1400762"/>
    <lineage>
        <taxon>Eukaryota</taxon>
        <taxon>Fungi</taxon>
        <taxon>Dikarya</taxon>
        <taxon>Basidiomycota</taxon>
        <taxon>Agaricomycotina</taxon>
        <taxon>Agaricomycetes</taxon>
        <taxon>Agaricomycetidae</taxon>
        <taxon>Agaricales</taxon>
        <taxon>Agaricineae</taxon>
        <taxon>Agaricaceae</taxon>
        <taxon>Macrolepiota</taxon>
    </lineage>
</organism>
<feature type="transmembrane region" description="Helical" evidence="1">
    <location>
        <begin position="99"/>
        <end position="120"/>
    </location>
</feature>
<reference evidence="2" key="1">
    <citation type="submission" date="2020-11" db="EMBL/GenBank/DDBJ databases">
        <authorList>
            <consortium name="DOE Joint Genome Institute"/>
            <person name="Ahrendt S."/>
            <person name="Riley R."/>
            <person name="Andreopoulos W."/>
            <person name="Labutti K."/>
            <person name="Pangilinan J."/>
            <person name="Ruiz-Duenas F.J."/>
            <person name="Barrasa J.M."/>
            <person name="Sanchez-Garcia M."/>
            <person name="Camarero S."/>
            <person name="Miyauchi S."/>
            <person name="Serrano A."/>
            <person name="Linde D."/>
            <person name="Babiker R."/>
            <person name="Drula E."/>
            <person name="Ayuso-Fernandez I."/>
            <person name="Pacheco R."/>
            <person name="Padilla G."/>
            <person name="Ferreira P."/>
            <person name="Barriuso J."/>
            <person name="Kellner H."/>
            <person name="Castanera R."/>
            <person name="Alfaro M."/>
            <person name="Ramirez L."/>
            <person name="Pisabarro A.G."/>
            <person name="Kuo A."/>
            <person name="Tritt A."/>
            <person name="Lipzen A."/>
            <person name="He G."/>
            <person name="Yan M."/>
            <person name="Ng V."/>
            <person name="Cullen D."/>
            <person name="Martin F."/>
            <person name="Rosso M.-N."/>
            <person name="Henrissat B."/>
            <person name="Hibbett D."/>
            <person name="Martinez A.T."/>
            <person name="Grigoriev I.V."/>
        </authorList>
    </citation>
    <scope>NUCLEOTIDE SEQUENCE</scope>
    <source>
        <strain evidence="2">MF-IS2</strain>
    </source>
</reference>
<proteinExistence type="predicted"/>
<comment type="caution">
    <text evidence="2">The sequence shown here is derived from an EMBL/GenBank/DDBJ whole genome shotgun (WGS) entry which is preliminary data.</text>
</comment>
<keyword evidence="3" id="KW-1185">Reference proteome</keyword>
<keyword evidence="1" id="KW-0812">Transmembrane</keyword>
<gene>
    <name evidence="2" type="ORF">P691DRAFT_763984</name>
</gene>
<feature type="transmembrane region" description="Helical" evidence="1">
    <location>
        <begin position="64"/>
        <end position="87"/>
    </location>
</feature>
<dbReference type="Proteomes" id="UP000807342">
    <property type="component" value="Unassembled WGS sequence"/>
</dbReference>
<keyword evidence="1" id="KW-1133">Transmembrane helix</keyword>
<sequence>MHHEWCTTWAPYGHTDLLPTLFFEEFAQFLENLYKNGEPITLDDLPTPPDHNIMDIPLDKEISVVFAGALAFGLYFSTFLSCVRWFLFVDEGWKVRRNIRWPTVAMTVLIFGVNVVFLSWTLHWTMVKAWHAISNPGVPYQVPEWADIIWCTLPNCNVLLADIAAVDISPLITDHSACAKTMPLI</sequence>
<protein>
    <submittedName>
        <fullName evidence="2">Uncharacterized protein</fullName>
    </submittedName>
</protein>
<evidence type="ECO:0000313" key="2">
    <source>
        <dbReference type="EMBL" id="KAF9443761.1"/>
    </source>
</evidence>
<evidence type="ECO:0000313" key="3">
    <source>
        <dbReference type="Proteomes" id="UP000807342"/>
    </source>
</evidence>
<evidence type="ECO:0000256" key="1">
    <source>
        <dbReference type="SAM" id="Phobius"/>
    </source>
</evidence>
<name>A0A9P5X6L0_9AGAR</name>
<keyword evidence="1" id="KW-0472">Membrane</keyword>
<dbReference type="EMBL" id="MU151438">
    <property type="protein sequence ID" value="KAF9443761.1"/>
    <property type="molecule type" value="Genomic_DNA"/>
</dbReference>
<accession>A0A9P5X6L0</accession>
<dbReference type="AlphaFoldDB" id="A0A9P5X6L0"/>